<keyword evidence="6 8" id="KW-0131">Cell cycle</keyword>
<comment type="subunit">
    <text evidence="8">Component of the NDC80 complex.</text>
</comment>
<dbReference type="InterPro" id="IPR038273">
    <property type="entry name" value="Ndc80_sf"/>
</dbReference>
<dbReference type="AlphaFoldDB" id="A5LHX5"/>
<dbReference type="PANTHER" id="PTHR46681:SF1">
    <property type="entry name" value="KINETOCHORE PROTEIN NDC80 HOMOLOG"/>
    <property type="match status" value="1"/>
</dbReference>
<feature type="coiled-coil region" evidence="9">
    <location>
        <begin position="435"/>
        <end position="469"/>
    </location>
</feature>
<evidence type="ECO:0000256" key="10">
    <source>
        <dbReference type="SAM" id="MobiDB-lite"/>
    </source>
</evidence>
<evidence type="ECO:0000256" key="5">
    <source>
        <dbReference type="ARBA" id="ARBA00023054"/>
    </source>
</evidence>
<evidence type="ECO:0000256" key="2">
    <source>
        <dbReference type="ARBA" id="ARBA00022454"/>
    </source>
</evidence>
<feature type="coiled-coil region" evidence="9">
    <location>
        <begin position="243"/>
        <end position="343"/>
    </location>
</feature>
<keyword evidence="8" id="KW-0995">Kinetochore</keyword>
<dbReference type="EMBL" id="AB299834">
    <property type="protein sequence ID" value="BAF63395.1"/>
    <property type="molecule type" value="Genomic_DNA"/>
</dbReference>
<dbReference type="GO" id="GO:0051315">
    <property type="term" value="P:attachment of mitotic spindle microtubules to kinetochore"/>
    <property type="evidence" value="ECO:0007669"/>
    <property type="project" value="UniProtKB-UniRule"/>
</dbReference>
<feature type="domain" description="Kinetochore protein Ndc80 CH" evidence="11">
    <location>
        <begin position="29"/>
        <end position="164"/>
    </location>
</feature>
<accession>A5LHX5</accession>
<evidence type="ECO:0000256" key="6">
    <source>
        <dbReference type="ARBA" id="ARBA00023306"/>
    </source>
</evidence>
<evidence type="ECO:0000256" key="1">
    <source>
        <dbReference type="ARBA" id="ARBA00007050"/>
    </source>
</evidence>
<protein>
    <recommendedName>
        <fullName evidence="8">Kinetochore protein NDC80</fullName>
    </recommendedName>
</protein>
<evidence type="ECO:0000259" key="11">
    <source>
        <dbReference type="Pfam" id="PF03801"/>
    </source>
</evidence>
<keyword evidence="4 8" id="KW-0498">Mitosis</keyword>
<keyword evidence="5 9" id="KW-0175">Coiled coil</keyword>
<dbReference type="Pfam" id="PF03801">
    <property type="entry name" value="Ndc80_HEC"/>
    <property type="match status" value="1"/>
</dbReference>
<evidence type="ECO:0000313" key="12">
    <source>
        <dbReference type="EMBL" id="BAF63395.1"/>
    </source>
</evidence>
<dbReference type="PANTHER" id="PTHR46681">
    <property type="entry name" value="KINETOCHORE PROTEIN NDC80 HOMOLOG"/>
    <property type="match status" value="1"/>
</dbReference>
<dbReference type="Gene3D" id="1.10.418.30">
    <property type="entry name" value="Ncd80 complex, Ncd80 subunit"/>
    <property type="match status" value="1"/>
</dbReference>
<keyword evidence="8" id="KW-0539">Nucleus</keyword>
<evidence type="ECO:0000256" key="8">
    <source>
        <dbReference type="RuleBase" id="RU368072"/>
    </source>
</evidence>
<proteinExistence type="inferred from homology"/>
<evidence type="ECO:0000256" key="4">
    <source>
        <dbReference type="ARBA" id="ARBA00022776"/>
    </source>
</evidence>
<feature type="compositionally biased region" description="Low complexity" evidence="10">
    <location>
        <begin position="40"/>
        <end position="49"/>
    </location>
</feature>
<organism evidence="12">
    <name type="scientific">Olimarabidopsis pumila</name>
    <name type="common">Dwarf rocket</name>
    <name type="synonym">Arabidopsis griffithiana</name>
    <dbReference type="NCBI Taxonomy" id="74718"/>
    <lineage>
        <taxon>Eukaryota</taxon>
        <taxon>Viridiplantae</taxon>
        <taxon>Streptophyta</taxon>
        <taxon>Embryophyta</taxon>
        <taxon>Tracheophyta</taxon>
        <taxon>Spermatophyta</taxon>
        <taxon>Magnoliopsida</taxon>
        <taxon>eudicotyledons</taxon>
        <taxon>Gunneridae</taxon>
        <taxon>Pentapetalae</taxon>
        <taxon>rosids</taxon>
        <taxon>malvids</taxon>
        <taxon>Brassicales</taxon>
        <taxon>Brassicaceae</taxon>
        <taxon>Alyssopsideae</taxon>
        <taxon>Olimarabidopsis</taxon>
    </lineage>
</organism>
<name>A5LHX5_OLIPU</name>
<feature type="region of interest" description="Disordered" evidence="10">
    <location>
        <begin position="1"/>
        <end position="61"/>
    </location>
</feature>
<evidence type="ECO:0000256" key="9">
    <source>
        <dbReference type="SAM" id="Coils"/>
    </source>
</evidence>
<keyword evidence="3 8" id="KW-0132">Cell division</keyword>
<comment type="similarity">
    <text evidence="1 8">Belongs to the NDC80/HEC1 family.</text>
</comment>
<dbReference type="GO" id="GO:0031262">
    <property type="term" value="C:Ndc80 complex"/>
    <property type="evidence" value="ECO:0007669"/>
    <property type="project" value="UniProtKB-UniRule"/>
</dbReference>
<comment type="function">
    <text evidence="8">Acts as a component of the essential kinetochore-associated NDC80 complex, which is required for chromosome segregation and spindle checkpoint activity.</text>
</comment>
<dbReference type="GO" id="GO:0051301">
    <property type="term" value="P:cell division"/>
    <property type="evidence" value="ECO:0007669"/>
    <property type="project" value="UniProtKB-UniRule"/>
</dbReference>
<comment type="subcellular location">
    <subcellularLocation>
        <location evidence="8">Chromosome</location>
        <location evidence="8">Centromere</location>
        <location evidence="8">Kinetochore</location>
    </subcellularLocation>
    <subcellularLocation>
        <location evidence="8">Nucleus</location>
    </subcellularLocation>
</comment>
<dbReference type="GO" id="GO:0005634">
    <property type="term" value="C:nucleus"/>
    <property type="evidence" value="ECO:0007669"/>
    <property type="project" value="UniProtKB-SubCell"/>
</dbReference>
<dbReference type="InterPro" id="IPR055260">
    <property type="entry name" value="Ndc80_CH"/>
</dbReference>
<evidence type="ECO:0000256" key="7">
    <source>
        <dbReference type="ARBA" id="ARBA00023328"/>
    </source>
</evidence>
<reference evidence="12" key="1">
    <citation type="submission" date="2007-03" db="EMBL/GenBank/DDBJ databases">
        <title>Comparison of kinetochore preoteins in Brassicales.</title>
        <authorList>
            <person name="Kotani H."/>
            <person name="Hosouchi T."/>
            <person name="Tsuruoka H."/>
        </authorList>
    </citation>
    <scope>NUCLEOTIDE SEQUENCE</scope>
    <source>
        <strain evidence="12">JS2</strain>
    </source>
</reference>
<gene>
    <name evidence="12" type="primary">hec1_2</name>
</gene>
<keyword evidence="7 8" id="KW-0137">Centromere</keyword>
<keyword evidence="2 8" id="KW-0158">Chromosome</keyword>
<evidence type="ECO:0000256" key="3">
    <source>
        <dbReference type="ARBA" id="ARBA00022618"/>
    </source>
</evidence>
<dbReference type="InterPro" id="IPR055307">
    <property type="entry name" value="NDC80_plants"/>
</dbReference>
<sequence length="570" mass="63845">MRGGAAGKRRTTVGFGGAPPPPPPSIEQQRQLFNSRDSDASFASSRPSSIGLGGRASDDRSHQSSMIRVINTFLSSHDFPISIRGNPVPSVKDISETLKFLLSALDYHCDSIKWDDDLVFFLKSQKCPFKITKSSLKAPNTPHNWPTVLAVVHWLVELARCRQHLSSNSPSVPEANSMNFFAIQSFLHYIRGEDDVVNDLDSEFMGKLEAEKTSVAETISGFEKISGELEAKLESLRKGPSKKETLEEVKADLEKDVNKFQTIIVGYTDRIQAVEKVVEEKNKELKAKEEERERIAEENKELKKSVELQNFSARDVERMRRELQAVERDVAEAEVARDGWDQKAWELNSQIRNQFHQIQTLAIDCNQALRRLKLDIQFAVNERGETPAEVMGVDYKSVVKPALCSSYDGIKGSSAEKVAELITLQHQVSENASKIESEKSRLGSIQLQINELEENIKIAKKETQELTTKCDLEAKTLVESVKTEALNLEVVEKEAAEFLKASELRLQEAVRQSEEEVQACAAQLFALIDSISKQKEYMDSKISEIKTGVADTASAVSEIYKANFKKHLGI</sequence>